<protein>
    <submittedName>
        <fullName evidence="5">Sigma-70 family RNA polymerase sigma factor</fullName>
    </submittedName>
</protein>
<dbReference type="Proteomes" id="UP000278351">
    <property type="component" value="Unassembled WGS sequence"/>
</dbReference>
<sequence length="160" mass="18976">MEATAQHPDILYQHLFPKIAAHVQRNSGDIDDARDVFQEALLVWLKKREEPGFVLTSTLETYLFAIARNCWLNKLKERQKIIPCEAFADMPEETQATPLREQLPRWLRSITQHCRQIIRSIYFLQEPMEKLAVRMGWKNRHTADNQKYKCLQQLRKASRQ</sequence>
<dbReference type="RefSeq" id="WP_123845104.1">
    <property type="nucleotide sequence ID" value="NZ_RPDH01000001.1"/>
</dbReference>
<dbReference type="GO" id="GO:0006352">
    <property type="term" value="P:DNA-templated transcription initiation"/>
    <property type="evidence" value="ECO:0007669"/>
    <property type="project" value="InterPro"/>
</dbReference>
<dbReference type="SUPFAM" id="SSF88946">
    <property type="entry name" value="Sigma2 domain of RNA polymerase sigma factors"/>
    <property type="match status" value="1"/>
</dbReference>
<evidence type="ECO:0000256" key="2">
    <source>
        <dbReference type="ARBA" id="ARBA00023082"/>
    </source>
</evidence>
<dbReference type="PANTHER" id="PTHR43133">
    <property type="entry name" value="RNA POLYMERASE ECF-TYPE SIGMA FACTO"/>
    <property type="match status" value="1"/>
</dbReference>
<keyword evidence="3" id="KW-0804">Transcription</keyword>
<dbReference type="InterPro" id="IPR039425">
    <property type="entry name" value="RNA_pol_sigma-70-like"/>
</dbReference>
<evidence type="ECO:0000259" key="4">
    <source>
        <dbReference type="Pfam" id="PF04542"/>
    </source>
</evidence>
<comment type="caution">
    <text evidence="5">The sequence shown here is derived from an EMBL/GenBank/DDBJ whole genome shotgun (WGS) entry which is preliminary data.</text>
</comment>
<dbReference type="Pfam" id="PF04542">
    <property type="entry name" value="Sigma70_r2"/>
    <property type="match status" value="1"/>
</dbReference>
<dbReference type="EMBL" id="RPDH01000001">
    <property type="protein sequence ID" value="RPE12593.1"/>
    <property type="molecule type" value="Genomic_DNA"/>
</dbReference>
<feature type="domain" description="RNA polymerase sigma-70 region 2" evidence="4">
    <location>
        <begin position="11"/>
        <end position="80"/>
    </location>
</feature>
<keyword evidence="2" id="KW-0731">Sigma factor</keyword>
<name>A0A3N4PUX7_9BACT</name>
<keyword evidence="6" id="KW-1185">Reference proteome</keyword>
<evidence type="ECO:0000256" key="3">
    <source>
        <dbReference type="ARBA" id="ARBA00023163"/>
    </source>
</evidence>
<gene>
    <name evidence="5" type="ORF">EGT74_03315</name>
</gene>
<proteinExistence type="predicted"/>
<dbReference type="PANTHER" id="PTHR43133:SF46">
    <property type="entry name" value="RNA POLYMERASE SIGMA-70 FACTOR ECF SUBFAMILY"/>
    <property type="match status" value="1"/>
</dbReference>
<reference evidence="5 6" key="1">
    <citation type="submission" date="2018-11" db="EMBL/GenBank/DDBJ databases">
        <title>Chitinophaga lutea sp.nov., isolate from arsenic contaminated soil.</title>
        <authorList>
            <person name="Zong Y."/>
        </authorList>
    </citation>
    <scope>NUCLEOTIDE SEQUENCE [LARGE SCALE GENOMIC DNA]</scope>
    <source>
        <strain evidence="5 6">ZY74</strain>
    </source>
</reference>
<organism evidence="5 6">
    <name type="scientific">Chitinophaga lutea</name>
    <dbReference type="NCBI Taxonomy" id="2488634"/>
    <lineage>
        <taxon>Bacteria</taxon>
        <taxon>Pseudomonadati</taxon>
        <taxon>Bacteroidota</taxon>
        <taxon>Chitinophagia</taxon>
        <taxon>Chitinophagales</taxon>
        <taxon>Chitinophagaceae</taxon>
        <taxon>Chitinophaga</taxon>
    </lineage>
</organism>
<dbReference type="AlphaFoldDB" id="A0A3N4PUX7"/>
<dbReference type="Gene3D" id="1.10.1740.10">
    <property type="match status" value="1"/>
</dbReference>
<dbReference type="InterPro" id="IPR013325">
    <property type="entry name" value="RNA_pol_sigma_r2"/>
</dbReference>
<keyword evidence="1" id="KW-0805">Transcription regulation</keyword>
<dbReference type="InterPro" id="IPR007627">
    <property type="entry name" value="RNA_pol_sigma70_r2"/>
</dbReference>
<evidence type="ECO:0000256" key="1">
    <source>
        <dbReference type="ARBA" id="ARBA00023015"/>
    </source>
</evidence>
<dbReference type="GO" id="GO:0016987">
    <property type="term" value="F:sigma factor activity"/>
    <property type="evidence" value="ECO:0007669"/>
    <property type="project" value="UniProtKB-KW"/>
</dbReference>
<accession>A0A3N4PUX7</accession>
<dbReference type="OrthoDB" id="1116697at2"/>
<evidence type="ECO:0000313" key="6">
    <source>
        <dbReference type="Proteomes" id="UP000278351"/>
    </source>
</evidence>
<evidence type="ECO:0000313" key="5">
    <source>
        <dbReference type="EMBL" id="RPE12593.1"/>
    </source>
</evidence>